<reference evidence="2" key="1">
    <citation type="submission" date="2023-07" db="EMBL/GenBank/DDBJ databases">
        <authorList>
            <consortium name="AG Swart"/>
            <person name="Singh M."/>
            <person name="Singh A."/>
            <person name="Seah K."/>
            <person name="Emmerich C."/>
        </authorList>
    </citation>
    <scope>NUCLEOTIDE SEQUENCE</scope>
    <source>
        <strain evidence="2">DP1</strain>
    </source>
</reference>
<feature type="compositionally biased region" description="Polar residues" evidence="1">
    <location>
        <begin position="87"/>
        <end position="104"/>
    </location>
</feature>
<gene>
    <name evidence="2" type="ORF">ECRASSUSDP1_LOCUS11272</name>
</gene>
<name>A0AAD1UIC1_EUPCR</name>
<evidence type="ECO:0000313" key="3">
    <source>
        <dbReference type="Proteomes" id="UP001295684"/>
    </source>
</evidence>
<keyword evidence="3" id="KW-1185">Reference proteome</keyword>
<comment type="caution">
    <text evidence="2">The sequence shown here is derived from an EMBL/GenBank/DDBJ whole genome shotgun (WGS) entry which is preliminary data.</text>
</comment>
<evidence type="ECO:0000313" key="2">
    <source>
        <dbReference type="EMBL" id="CAI2369966.1"/>
    </source>
</evidence>
<feature type="region of interest" description="Disordered" evidence="1">
    <location>
        <begin position="358"/>
        <end position="377"/>
    </location>
</feature>
<feature type="region of interest" description="Disordered" evidence="1">
    <location>
        <begin position="221"/>
        <end position="246"/>
    </location>
</feature>
<sequence>MTNLEKPSGELEFNQGVIKDQKAEMQVKLPPIVPNNGGSNTPGKYDISKIKPHDGTTNVIQPQASHRHHSARLMNSPSAPNLPHAPQASQIPYQGQGTPQNYDAQQHEQILTHQFESLLSRKQELANELARRKKEKIEDRKKDELYSQVKDSIEKEIEERNQEKQDKKQEDEDMETKGIMDLINKQQSQLSSLIKQSRMENESKLVYENIQLSQRLKMLEEASQKRKESAEGYKSKKKHKKRKKHKKYKGFPMMYGGLPPMPPPMYGVMPPQALGPMGYPGYYQGGMGEHPGYSNNMSGLAGAGYQALHSPNSYYGYDNQNNTEIPKHSAEFEDKYKIVTGADINESNKEELKNILSKQLGGANLNSHRERPPSNNN</sequence>
<evidence type="ECO:0000256" key="1">
    <source>
        <dbReference type="SAM" id="MobiDB-lite"/>
    </source>
</evidence>
<feature type="compositionally biased region" description="Polar residues" evidence="1">
    <location>
        <begin position="55"/>
        <end position="64"/>
    </location>
</feature>
<protein>
    <submittedName>
        <fullName evidence="2">Uncharacterized protein</fullName>
    </submittedName>
</protein>
<feature type="region of interest" description="Disordered" evidence="1">
    <location>
        <begin position="128"/>
        <end position="175"/>
    </location>
</feature>
<accession>A0AAD1UIC1</accession>
<dbReference type="EMBL" id="CAMPGE010011126">
    <property type="protein sequence ID" value="CAI2369966.1"/>
    <property type="molecule type" value="Genomic_DNA"/>
</dbReference>
<organism evidence="2 3">
    <name type="scientific">Euplotes crassus</name>
    <dbReference type="NCBI Taxonomy" id="5936"/>
    <lineage>
        <taxon>Eukaryota</taxon>
        <taxon>Sar</taxon>
        <taxon>Alveolata</taxon>
        <taxon>Ciliophora</taxon>
        <taxon>Intramacronucleata</taxon>
        <taxon>Spirotrichea</taxon>
        <taxon>Hypotrichia</taxon>
        <taxon>Euplotida</taxon>
        <taxon>Euplotidae</taxon>
        <taxon>Moneuplotes</taxon>
    </lineage>
</organism>
<feature type="compositionally biased region" description="Basic and acidic residues" evidence="1">
    <location>
        <begin position="221"/>
        <end position="234"/>
    </location>
</feature>
<dbReference type="AlphaFoldDB" id="A0AAD1UIC1"/>
<feature type="compositionally biased region" description="Basic and acidic residues" evidence="1">
    <location>
        <begin position="367"/>
        <end position="377"/>
    </location>
</feature>
<feature type="compositionally biased region" description="Basic residues" evidence="1">
    <location>
        <begin position="235"/>
        <end position="246"/>
    </location>
</feature>
<proteinExistence type="predicted"/>
<feature type="compositionally biased region" description="Basic and acidic residues" evidence="1">
    <location>
        <begin position="135"/>
        <end position="175"/>
    </location>
</feature>
<feature type="region of interest" description="Disordered" evidence="1">
    <location>
        <begin position="30"/>
        <end position="104"/>
    </location>
</feature>
<dbReference type="Proteomes" id="UP001295684">
    <property type="component" value="Unassembled WGS sequence"/>
</dbReference>